<reference evidence="2" key="1">
    <citation type="journal article" date="2019" name="Int. J. Syst. Evol. Microbiol.">
        <title>The Global Catalogue of Microorganisms (GCM) 10K type strain sequencing project: providing services to taxonomists for standard genome sequencing and annotation.</title>
        <authorList>
            <consortium name="The Broad Institute Genomics Platform"/>
            <consortium name="The Broad Institute Genome Sequencing Center for Infectious Disease"/>
            <person name="Wu L."/>
            <person name="Ma J."/>
        </authorList>
    </citation>
    <scope>NUCLEOTIDE SEQUENCE [LARGE SCALE GENOMIC DNA]</scope>
    <source>
        <strain evidence="2">JCM 18531</strain>
    </source>
</reference>
<organism evidence="1 2">
    <name type="scientific">Nocardioides conyzicola</name>
    <dbReference type="NCBI Taxonomy" id="1651781"/>
    <lineage>
        <taxon>Bacteria</taxon>
        <taxon>Bacillati</taxon>
        <taxon>Actinomycetota</taxon>
        <taxon>Actinomycetes</taxon>
        <taxon>Propionibacteriales</taxon>
        <taxon>Nocardioidaceae</taxon>
        <taxon>Nocardioides</taxon>
    </lineage>
</organism>
<comment type="caution">
    <text evidence="1">The sequence shown here is derived from an EMBL/GenBank/DDBJ whole genome shotgun (WGS) entry which is preliminary data.</text>
</comment>
<evidence type="ECO:0008006" key="3">
    <source>
        <dbReference type="Google" id="ProtNLM"/>
    </source>
</evidence>
<protein>
    <recommendedName>
        <fullName evidence="3">MmcQ/YjbR family DNA-binding protein</fullName>
    </recommendedName>
</protein>
<gene>
    <name evidence="1" type="ORF">GCM10023349_08270</name>
</gene>
<sequence length="138" mass="15365">MARRIEPDAAVVRRIGAIAARLPEVVEEDAWTGVRWRVRTATFAHVMVAQPGYESAYRDITGDDAIRTVLTFRAAGDELLALTHAGLPFYKPPWSPTIIGMVLGDDTDWTEVAELVTESYRFQAPQRLVRLLDAPSGR</sequence>
<dbReference type="EMBL" id="BAABKM010000002">
    <property type="protein sequence ID" value="GAA4695365.1"/>
    <property type="molecule type" value="Genomic_DNA"/>
</dbReference>
<evidence type="ECO:0000313" key="2">
    <source>
        <dbReference type="Proteomes" id="UP001499974"/>
    </source>
</evidence>
<dbReference type="Pfam" id="PF04237">
    <property type="entry name" value="YjbR"/>
    <property type="match status" value="1"/>
</dbReference>
<dbReference type="SUPFAM" id="SSF142906">
    <property type="entry name" value="YjbR-like"/>
    <property type="match status" value="1"/>
</dbReference>
<evidence type="ECO:0000313" key="1">
    <source>
        <dbReference type="EMBL" id="GAA4695365.1"/>
    </source>
</evidence>
<dbReference type="InterPro" id="IPR038056">
    <property type="entry name" value="YjbR-like_sf"/>
</dbReference>
<keyword evidence="2" id="KW-1185">Reference proteome</keyword>
<proteinExistence type="predicted"/>
<dbReference type="RefSeq" id="WP_345519539.1">
    <property type="nucleotide sequence ID" value="NZ_BAABKM010000002.1"/>
</dbReference>
<accession>A0ABP8WU52</accession>
<dbReference type="Proteomes" id="UP001499974">
    <property type="component" value="Unassembled WGS sequence"/>
</dbReference>
<dbReference type="InterPro" id="IPR058532">
    <property type="entry name" value="YjbR/MT2646/Rv2570-like"/>
</dbReference>
<name>A0ABP8WU52_9ACTN</name>